<dbReference type="AlphaFoldDB" id="A0AAV2HHU4"/>
<dbReference type="Proteomes" id="UP001497497">
    <property type="component" value="Unassembled WGS sequence"/>
</dbReference>
<comment type="caution">
    <text evidence="2">The sequence shown here is derived from an EMBL/GenBank/DDBJ whole genome shotgun (WGS) entry which is preliminary data.</text>
</comment>
<reference evidence="2 3" key="1">
    <citation type="submission" date="2024-04" db="EMBL/GenBank/DDBJ databases">
        <authorList>
            <consortium name="Genoscope - CEA"/>
            <person name="William W."/>
        </authorList>
    </citation>
    <scope>NUCLEOTIDE SEQUENCE [LARGE SCALE GENOMIC DNA]</scope>
</reference>
<gene>
    <name evidence="2" type="ORF">GSLYS_00006935001</name>
</gene>
<feature type="non-terminal residue" evidence="2">
    <location>
        <position position="1"/>
    </location>
</feature>
<accession>A0AAV2HHU4</accession>
<feature type="region of interest" description="Disordered" evidence="1">
    <location>
        <begin position="1"/>
        <end position="27"/>
    </location>
</feature>
<keyword evidence="3" id="KW-1185">Reference proteome</keyword>
<evidence type="ECO:0000313" key="2">
    <source>
        <dbReference type="EMBL" id="CAL1532917.1"/>
    </source>
</evidence>
<evidence type="ECO:0000313" key="3">
    <source>
        <dbReference type="Proteomes" id="UP001497497"/>
    </source>
</evidence>
<feature type="region of interest" description="Disordered" evidence="1">
    <location>
        <begin position="67"/>
        <end position="88"/>
    </location>
</feature>
<feature type="compositionally biased region" description="Basic residues" evidence="1">
    <location>
        <begin position="73"/>
        <end position="88"/>
    </location>
</feature>
<name>A0AAV2HHU4_LYMST</name>
<protein>
    <submittedName>
        <fullName evidence="2">Uncharacterized protein</fullName>
    </submittedName>
</protein>
<organism evidence="2 3">
    <name type="scientific">Lymnaea stagnalis</name>
    <name type="common">Great pond snail</name>
    <name type="synonym">Helix stagnalis</name>
    <dbReference type="NCBI Taxonomy" id="6523"/>
    <lineage>
        <taxon>Eukaryota</taxon>
        <taxon>Metazoa</taxon>
        <taxon>Spiralia</taxon>
        <taxon>Lophotrochozoa</taxon>
        <taxon>Mollusca</taxon>
        <taxon>Gastropoda</taxon>
        <taxon>Heterobranchia</taxon>
        <taxon>Euthyneura</taxon>
        <taxon>Panpulmonata</taxon>
        <taxon>Hygrophila</taxon>
        <taxon>Lymnaeoidea</taxon>
        <taxon>Lymnaeidae</taxon>
        <taxon>Lymnaea</taxon>
    </lineage>
</organism>
<feature type="non-terminal residue" evidence="2">
    <location>
        <position position="122"/>
    </location>
</feature>
<dbReference type="EMBL" id="CAXITT010000128">
    <property type="protein sequence ID" value="CAL1532917.1"/>
    <property type="molecule type" value="Genomic_DNA"/>
</dbReference>
<proteinExistence type="predicted"/>
<sequence>TPSRPLIIISGPNSPPSEYDDDGRFDSNTDDFDIGVEMIHSSAGILESNSMVIESLASRLDKDVSFDPSKHHGDLKKHHPHHHHHVGVLKHPGYDALDENQLPESKALDLSQVFNSFLHKKK</sequence>
<evidence type="ECO:0000256" key="1">
    <source>
        <dbReference type="SAM" id="MobiDB-lite"/>
    </source>
</evidence>